<comment type="subcellular location">
    <subcellularLocation>
        <location evidence="1 16">Cell inner membrane</location>
        <topology evidence="1 16">Single-pass membrane protein</topology>
    </subcellularLocation>
</comment>
<keyword evidence="5 16" id="KW-0121">Carboxypeptidase</keyword>
<dbReference type="Gene3D" id="3.40.710.10">
    <property type="entry name" value="DD-peptidase/beta-lactamase superfamily"/>
    <property type="match status" value="1"/>
</dbReference>
<sequence length="587" mass="63657">MKAARTGKLKRQEDQASFVSWRFALLCGCILLAMVGLMARAAYLQVINPDKLVREGDMRSLRVQEVPTARGMISDRAGRPLAVSVPVNAVWADPKEVNDRGGITLDTRWKALSDALDIPLDQLATKINANPKGRFVYLARQVNPAIGEYVHKLKLPGINLRQESRRYYPSGQVTSHLIGFTNIDGQGIEGVEKSFDRWLTGQPGERTVRKDRFGRVIEDISSVDSQAAHNLALSIDERLQALVYRELNNAVAFNKAESGTAVLVDVNTGEVLAMANSPSYNPNNLADTPKEIMRNRAITDIFEPGSTVKPMVVMTALQRGVVKENSVLNTLPYYVNGHEIKDVARYSELTLTGVLQKSSNVGVSRLALAMPSSALVDTYSRFGLGKATNLGLVGESGGLYPQKQRWSDIERATFSFGYGLMVTPLQLARVYATIGSFGIYRPLSITKVDPPVPGERVFPEALVRSVVHMMESVALPGGGGTKAAIKGYRIAIKTGTAKKVGPDGKYINKYIAYTAGVAPASNPRFALVVVINDPQAGKYYGGAVSAPIFGAIMGGVLRTMNIEPDALPTGDKNEFVINREEGSGGRS</sequence>
<comment type="similarity">
    <text evidence="16">Belongs to the transpeptidase family. FtsI subfamily.</text>
</comment>
<keyword evidence="2 16" id="KW-1003">Cell membrane</keyword>
<dbReference type="EC" id="3.4.16.4" evidence="16"/>
<keyword evidence="14 16" id="KW-0131">Cell cycle</keyword>
<protein>
    <recommendedName>
        <fullName evidence="16">Peptidoglycan D,D-transpeptidase FtsI</fullName>
        <ecNumber evidence="16">3.4.16.4</ecNumber>
    </recommendedName>
    <alternativeName>
        <fullName evidence="16">Penicillin-binding protein 3</fullName>
        <shortName evidence="16">PBP-3</shortName>
    </alternativeName>
</protein>
<dbReference type="NCBIfam" id="NF011685">
    <property type="entry name" value="PRK15105.1"/>
    <property type="match status" value="1"/>
</dbReference>
<dbReference type="GO" id="GO:0009252">
    <property type="term" value="P:peptidoglycan biosynthetic process"/>
    <property type="evidence" value="ECO:0007669"/>
    <property type="project" value="UniProtKB-UniRule"/>
</dbReference>
<dbReference type="GO" id="GO:0000917">
    <property type="term" value="P:division septum assembly"/>
    <property type="evidence" value="ECO:0007669"/>
    <property type="project" value="UniProtKB-KW"/>
</dbReference>
<keyword evidence="7 16" id="KW-0812">Transmembrane</keyword>
<evidence type="ECO:0000256" key="10">
    <source>
        <dbReference type="ARBA" id="ARBA00022984"/>
    </source>
</evidence>
<dbReference type="InterPro" id="IPR005311">
    <property type="entry name" value="PBP_dimer"/>
</dbReference>
<dbReference type="AlphaFoldDB" id="A0AAE2WIM9"/>
<evidence type="ECO:0000256" key="8">
    <source>
        <dbReference type="ARBA" id="ARBA00022801"/>
    </source>
</evidence>
<dbReference type="Gene3D" id="3.90.1310.10">
    <property type="entry name" value="Penicillin-binding protein 2a (Domain 2)"/>
    <property type="match status" value="1"/>
</dbReference>
<dbReference type="RefSeq" id="WP_180785338.1">
    <property type="nucleotide sequence ID" value="NZ_JACDSF010000016.1"/>
</dbReference>
<evidence type="ECO:0000256" key="11">
    <source>
        <dbReference type="ARBA" id="ARBA00022989"/>
    </source>
</evidence>
<proteinExistence type="inferred from homology"/>
<keyword evidence="15 16" id="KW-0961">Cell wall biogenesis/degradation</keyword>
<evidence type="ECO:0000256" key="5">
    <source>
        <dbReference type="ARBA" id="ARBA00022645"/>
    </source>
</evidence>
<dbReference type="GO" id="GO:0005886">
    <property type="term" value="C:plasma membrane"/>
    <property type="evidence" value="ECO:0007669"/>
    <property type="project" value="UniProtKB-SubCell"/>
</dbReference>
<dbReference type="GO" id="GO:0009002">
    <property type="term" value="F:serine-type D-Ala-D-Ala carboxypeptidase activity"/>
    <property type="evidence" value="ECO:0007669"/>
    <property type="project" value="UniProtKB-UniRule"/>
</dbReference>
<dbReference type="SUPFAM" id="SSF56601">
    <property type="entry name" value="beta-lactamase/transpeptidase-like"/>
    <property type="match status" value="1"/>
</dbReference>
<accession>A0AAE2WIM9</accession>
<gene>
    <name evidence="16" type="primary">ftsI</name>
    <name evidence="19" type="ORF">H4F45_14385</name>
</gene>
<evidence type="ECO:0000256" key="15">
    <source>
        <dbReference type="ARBA" id="ARBA00023316"/>
    </source>
</evidence>
<dbReference type="PANTHER" id="PTHR30627:SF1">
    <property type="entry name" value="PEPTIDOGLYCAN D,D-TRANSPEPTIDASE FTSI"/>
    <property type="match status" value="1"/>
</dbReference>
<comment type="pathway">
    <text evidence="16">Cell wall biogenesis; peptidoglycan biosynthesis.</text>
</comment>
<evidence type="ECO:0000313" key="20">
    <source>
        <dbReference type="Proteomes" id="UP000768524"/>
    </source>
</evidence>
<feature type="active site" description="Acyl-ester intermediate" evidence="16">
    <location>
        <position position="306"/>
    </location>
</feature>
<dbReference type="InterPro" id="IPR050515">
    <property type="entry name" value="Beta-lactam/transpept"/>
</dbReference>
<dbReference type="Gene3D" id="1.10.150.770">
    <property type="match status" value="1"/>
</dbReference>
<dbReference type="Gene3D" id="3.30.450.330">
    <property type="match status" value="1"/>
</dbReference>
<dbReference type="GO" id="GO:0008658">
    <property type="term" value="F:penicillin binding"/>
    <property type="evidence" value="ECO:0007669"/>
    <property type="project" value="InterPro"/>
</dbReference>
<reference evidence="19" key="1">
    <citation type="submission" date="2020-07" db="EMBL/GenBank/DDBJ databases">
        <title>A pangenomic view of the genus Pectobacterium provides insights into genome organization, phylogeny, and virulence.</title>
        <authorList>
            <person name="Jonkheer E."/>
            <person name="Brankovics B."/>
            <person name="Houwers I."/>
            <person name="Van Der Wolf J."/>
            <person name="Bonants P."/>
            <person name="Vreeburg R."/>
            <person name="Bollema R."/>
            <person name="De Haan J."/>
            <person name="Berke L."/>
            <person name="De Ridder D."/>
            <person name="Smit S."/>
            <person name="Van Der Lee T.A.J."/>
        </authorList>
    </citation>
    <scope>NUCLEOTIDE SEQUENCE</scope>
    <source>
        <strain evidence="19">NAK:433</strain>
    </source>
</reference>
<dbReference type="Pfam" id="PF03717">
    <property type="entry name" value="PBP_dimer"/>
    <property type="match status" value="1"/>
</dbReference>
<dbReference type="SUPFAM" id="SSF56519">
    <property type="entry name" value="Penicillin binding protein dimerisation domain"/>
    <property type="match status" value="1"/>
</dbReference>
<evidence type="ECO:0000256" key="6">
    <source>
        <dbReference type="ARBA" id="ARBA00022670"/>
    </source>
</evidence>
<feature type="domain" description="Penicillin-binding protein dimerisation" evidence="18">
    <location>
        <begin position="67"/>
        <end position="219"/>
    </location>
</feature>
<keyword evidence="6 16" id="KW-0645">Protease</keyword>
<evidence type="ECO:0000256" key="16">
    <source>
        <dbReference type="HAMAP-Rule" id="MF_02080"/>
    </source>
</evidence>
<evidence type="ECO:0000256" key="2">
    <source>
        <dbReference type="ARBA" id="ARBA00022475"/>
    </source>
</evidence>
<dbReference type="PANTHER" id="PTHR30627">
    <property type="entry name" value="PEPTIDOGLYCAN D,D-TRANSPEPTIDASE"/>
    <property type="match status" value="1"/>
</dbReference>
<dbReference type="GO" id="GO:0071555">
    <property type="term" value="P:cell wall organization"/>
    <property type="evidence" value="ECO:0007669"/>
    <property type="project" value="UniProtKB-KW"/>
</dbReference>
<dbReference type="FunFam" id="3.90.1310.10:FF:000003">
    <property type="entry name" value="Peptidoglycan D,D-transpeptidase FtsI"/>
    <property type="match status" value="1"/>
</dbReference>
<evidence type="ECO:0000259" key="18">
    <source>
        <dbReference type="Pfam" id="PF03717"/>
    </source>
</evidence>
<dbReference type="HAMAP" id="MF_02080">
    <property type="entry name" value="FtsI_transpept"/>
    <property type="match status" value="1"/>
</dbReference>
<keyword evidence="3 16" id="KW-0997">Cell inner membrane</keyword>
<dbReference type="GO" id="GO:0008955">
    <property type="term" value="F:peptidoglycan glycosyltransferase activity"/>
    <property type="evidence" value="ECO:0007669"/>
    <property type="project" value="InterPro"/>
</dbReference>
<dbReference type="InterPro" id="IPR012338">
    <property type="entry name" value="Beta-lactam/transpept-like"/>
</dbReference>
<comment type="catalytic activity">
    <reaction evidence="16">
        <text>Preferential cleavage: (Ac)2-L-Lys-D-Ala-|-D-Ala. Also transpeptidation of peptidyl-alanyl moieties that are N-acyl substituents of D-alanine.</text>
        <dbReference type="EC" id="3.4.16.4"/>
    </reaction>
</comment>
<evidence type="ECO:0000256" key="9">
    <source>
        <dbReference type="ARBA" id="ARBA00022960"/>
    </source>
</evidence>
<evidence type="ECO:0000256" key="14">
    <source>
        <dbReference type="ARBA" id="ARBA00023306"/>
    </source>
</evidence>
<name>A0AAE2WIM9_9GAMM</name>
<evidence type="ECO:0000256" key="13">
    <source>
        <dbReference type="ARBA" id="ARBA00023210"/>
    </source>
</evidence>
<evidence type="ECO:0000256" key="1">
    <source>
        <dbReference type="ARBA" id="ARBA00004377"/>
    </source>
</evidence>
<dbReference type="GO" id="GO:0006508">
    <property type="term" value="P:proteolysis"/>
    <property type="evidence" value="ECO:0007669"/>
    <property type="project" value="UniProtKB-KW"/>
</dbReference>
<keyword evidence="11 16" id="KW-1133">Transmembrane helix</keyword>
<evidence type="ECO:0000256" key="7">
    <source>
        <dbReference type="ARBA" id="ARBA00022692"/>
    </source>
</evidence>
<keyword evidence="9 16" id="KW-0133">Cell shape</keyword>
<dbReference type="InterPro" id="IPR001460">
    <property type="entry name" value="PCN-bd_Tpept"/>
</dbReference>
<dbReference type="InterPro" id="IPR037532">
    <property type="entry name" value="FtsI_transpept"/>
</dbReference>
<keyword evidence="13 16" id="KW-0717">Septation</keyword>
<dbReference type="Proteomes" id="UP000768524">
    <property type="component" value="Unassembled WGS sequence"/>
</dbReference>
<evidence type="ECO:0000259" key="17">
    <source>
        <dbReference type="Pfam" id="PF00905"/>
    </source>
</evidence>
<feature type="domain" description="Penicillin-binding protein transpeptidase" evidence="17">
    <location>
        <begin position="259"/>
        <end position="553"/>
    </location>
</feature>
<feature type="transmembrane region" description="Helical" evidence="16">
    <location>
        <begin position="21"/>
        <end position="43"/>
    </location>
</feature>
<dbReference type="FunFam" id="3.40.710.10:FF:000003">
    <property type="entry name" value="Peptidoglycan D,D-transpeptidase FtsI"/>
    <property type="match status" value="1"/>
</dbReference>
<comment type="caution">
    <text evidence="19">The sequence shown here is derived from an EMBL/GenBank/DDBJ whole genome shotgun (WGS) entry which is preliminary data.</text>
</comment>
<dbReference type="GO" id="GO:0043093">
    <property type="term" value="P:FtsZ-dependent cytokinesis"/>
    <property type="evidence" value="ECO:0007669"/>
    <property type="project" value="UniProtKB-UniRule"/>
</dbReference>
<keyword evidence="4 16" id="KW-0132">Cell division</keyword>
<evidence type="ECO:0000256" key="3">
    <source>
        <dbReference type="ARBA" id="ARBA00022519"/>
    </source>
</evidence>
<dbReference type="EMBL" id="JACGEP010000034">
    <property type="protein sequence ID" value="MBN3052639.1"/>
    <property type="molecule type" value="Genomic_DNA"/>
</dbReference>
<keyword evidence="12 16" id="KW-0472">Membrane</keyword>
<organism evidence="19 20">
    <name type="scientific">Pectobacterium brasiliense</name>
    <dbReference type="NCBI Taxonomy" id="180957"/>
    <lineage>
        <taxon>Bacteria</taxon>
        <taxon>Pseudomonadati</taxon>
        <taxon>Pseudomonadota</taxon>
        <taxon>Gammaproteobacteria</taxon>
        <taxon>Enterobacterales</taxon>
        <taxon>Pectobacteriaceae</taxon>
        <taxon>Pectobacterium</taxon>
    </lineage>
</organism>
<comment type="function">
    <text evidence="16">Catalyzes cross-linking of the peptidoglycan cell wall at the division septum.</text>
</comment>
<dbReference type="GO" id="GO:0008360">
    <property type="term" value="P:regulation of cell shape"/>
    <property type="evidence" value="ECO:0007669"/>
    <property type="project" value="UniProtKB-KW"/>
</dbReference>
<evidence type="ECO:0000313" key="19">
    <source>
        <dbReference type="EMBL" id="MBN3052639.1"/>
    </source>
</evidence>
<dbReference type="InterPro" id="IPR036138">
    <property type="entry name" value="PBP_dimer_sf"/>
</dbReference>
<keyword evidence="8 16" id="KW-0378">Hydrolase</keyword>
<evidence type="ECO:0000256" key="4">
    <source>
        <dbReference type="ARBA" id="ARBA00022618"/>
    </source>
</evidence>
<keyword evidence="10 16" id="KW-0573">Peptidoglycan synthesis</keyword>
<dbReference type="Pfam" id="PF00905">
    <property type="entry name" value="Transpeptidase"/>
    <property type="match status" value="1"/>
</dbReference>
<evidence type="ECO:0000256" key="12">
    <source>
        <dbReference type="ARBA" id="ARBA00023136"/>
    </source>
</evidence>